<dbReference type="InterPro" id="IPR050661">
    <property type="entry name" value="BglG_antiterminators"/>
</dbReference>
<dbReference type="SUPFAM" id="SSF52794">
    <property type="entry name" value="PTS system IIB component-like"/>
    <property type="match status" value="1"/>
</dbReference>
<dbReference type="Pfam" id="PF08279">
    <property type="entry name" value="HTH_11"/>
    <property type="match status" value="1"/>
</dbReference>
<dbReference type="Gene3D" id="3.40.50.2300">
    <property type="match status" value="1"/>
</dbReference>
<evidence type="ECO:0000256" key="5">
    <source>
        <dbReference type="ARBA" id="ARBA00023163"/>
    </source>
</evidence>
<keyword evidence="5" id="KW-0804">Transcription</keyword>
<dbReference type="Gene3D" id="1.10.10.10">
    <property type="entry name" value="Winged helix-like DNA-binding domain superfamily/Winged helix DNA-binding domain"/>
    <property type="match status" value="2"/>
</dbReference>
<evidence type="ECO:0000256" key="4">
    <source>
        <dbReference type="ARBA" id="ARBA00023159"/>
    </source>
</evidence>
<dbReference type="Proteomes" id="UP000838308">
    <property type="component" value="Unassembled WGS sequence"/>
</dbReference>
<sequence>MVSKRLATITELLLRSNDYITVDTISKSLAVSNKTIRNDLFLLEDWIKEFQLVLDKKTGVGVAILGEENKKLRVLQEIKEKTHVVESYSPLDRKCIILEKLLTGENKIRIHELSSQLYVSRATIHKDLLEIHQWLKEYKIELIRKTNHGLEIIGKEKNLRKAITSLIRLQKSHLELVGYFQSHKETEEDTFSVSLRSILDIDLPTLKRLVFTKNSLGGFRFSDESLFSLLILIAICIKRISENKNIILSEEFLEELKSDPEFFEVETIFNAVGEEFNITFNQHEIAYLLVHIKGSKTDTSKDQEESQQNESYKIAKQVILCWEKALSIPLCKDKELLSSLTMHLAPAIIRLKHGLTLNNPILEDIQNVYPYTYDVAKQSTYIIKESLNCNVDESEIGYLTLHLVTAIDRAKKPLKTIIVCHSSIGTSQLLVNKLKMEFNQLEIVALKTSTSIFDYDLRGIDLIITTIPLTITNSTRILTISPLLKELDIRLLNSIIKKIYSDKNSLSN</sequence>
<dbReference type="InterPro" id="IPR013196">
    <property type="entry name" value="HTH_11"/>
</dbReference>
<protein>
    <submittedName>
        <fullName evidence="8">LicABCH operon regulator</fullName>
    </submittedName>
</protein>
<dbReference type="Gene3D" id="1.10.1790.10">
    <property type="entry name" value="PRD domain"/>
    <property type="match status" value="2"/>
</dbReference>
<dbReference type="SUPFAM" id="SSF63520">
    <property type="entry name" value="PTS-regulatory domain, PRD"/>
    <property type="match status" value="2"/>
</dbReference>
<dbReference type="InterPro" id="IPR013011">
    <property type="entry name" value="PTS_EIIB_2"/>
</dbReference>
<comment type="caution">
    <text evidence="8">The sequence shown here is derived from an EMBL/GenBank/DDBJ whole genome shotgun (WGS) entry which is preliminary data.</text>
</comment>
<evidence type="ECO:0000259" key="7">
    <source>
        <dbReference type="PROSITE" id="PS51372"/>
    </source>
</evidence>
<organism evidence="8 9">
    <name type="scientific">Neobacillus rhizosphaerae</name>
    <dbReference type="NCBI Taxonomy" id="2880965"/>
    <lineage>
        <taxon>Bacteria</taxon>
        <taxon>Bacillati</taxon>
        <taxon>Bacillota</taxon>
        <taxon>Bacilli</taxon>
        <taxon>Bacillales</taxon>
        <taxon>Bacillaceae</taxon>
        <taxon>Neobacillus</taxon>
    </lineage>
</organism>
<keyword evidence="3" id="KW-0805">Transcription regulation</keyword>
<keyword evidence="9" id="KW-1185">Reference proteome</keyword>
<dbReference type="EMBL" id="CALBWS010000005">
    <property type="protein sequence ID" value="CAH2714042.1"/>
    <property type="molecule type" value="Genomic_DNA"/>
</dbReference>
<evidence type="ECO:0000313" key="9">
    <source>
        <dbReference type="Proteomes" id="UP000838308"/>
    </source>
</evidence>
<dbReference type="PANTHER" id="PTHR30185">
    <property type="entry name" value="CRYPTIC BETA-GLUCOSIDE BGL OPERON ANTITERMINATOR"/>
    <property type="match status" value="1"/>
</dbReference>
<gene>
    <name evidence="8" type="primary">licR_1</name>
    <name evidence="8" type="ORF">BACCIP111895_01196</name>
</gene>
<evidence type="ECO:0000259" key="6">
    <source>
        <dbReference type="PROSITE" id="PS51099"/>
    </source>
</evidence>
<evidence type="ECO:0000313" key="8">
    <source>
        <dbReference type="EMBL" id="CAH2714042.1"/>
    </source>
</evidence>
<dbReference type="InterPro" id="IPR011608">
    <property type="entry name" value="PRD"/>
</dbReference>
<accession>A0ABM9EN49</accession>
<keyword evidence="2" id="KW-0677">Repeat</keyword>
<proteinExistence type="predicted"/>
<dbReference type="PROSITE" id="PS51099">
    <property type="entry name" value="PTS_EIIB_TYPE_2"/>
    <property type="match status" value="1"/>
</dbReference>
<dbReference type="InterPro" id="IPR007737">
    <property type="entry name" value="Mga_HTH"/>
</dbReference>
<evidence type="ECO:0000256" key="2">
    <source>
        <dbReference type="ARBA" id="ARBA00022737"/>
    </source>
</evidence>
<feature type="domain" description="PRD" evidence="7">
    <location>
        <begin position="306"/>
        <end position="413"/>
    </location>
</feature>
<dbReference type="SUPFAM" id="SSF46785">
    <property type="entry name" value="Winged helix' DNA-binding domain"/>
    <property type="match status" value="1"/>
</dbReference>
<evidence type="ECO:0000256" key="1">
    <source>
        <dbReference type="ARBA" id="ARBA00022679"/>
    </source>
</evidence>
<keyword evidence="4" id="KW-0010">Activator</keyword>
<dbReference type="PANTHER" id="PTHR30185:SF18">
    <property type="entry name" value="TRANSCRIPTIONAL REGULATOR MTLR"/>
    <property type="match status" value="1"/>
</dbReference>
<feature type="domain" description="PRD" evidence="7">
    <location>
        <begin position="190"/>
        <end position="302"/>
    </location>
</feature>
<reference evidence="8" key="1">
    <citation type="submission" date="2022-04" db="EMBL/GenBank/DDBJ databases">
        <authorList>
            <person name="Criscuolo A."/>
        </authorList>
    </citation>
    <scope>NUCLEOTIDE SEQUENCE</scope>
    <source>
        <strain evidence="8">CIP111895</strain>
    </source>
</reference>
<keyword evidence="1" id="KW-0808">Transferase</keyword>
<name>A0ABM9EN49_9BACI</name>
<dbReference type="InterPro" id="IPR036390">
    <property type="entry name" value="WH_DNA-bd_sf"/>
</dbReference>
<dbReference type="PROSITE" id="PS51372">
    <property type="entry name" value="PRD_2"/>
    <property type="match status" value="2"/>
</dbReference>
<feature type="domain" description="PTS EIIB type-2" evidence="6">
    <location>
        <begin position="414"/>
        <end position="504"/>
    </location>
</feature>
<dbReference type="InterPro" id="IPR036388">
    <property type="entry name" value="WH-like_DNA-bd_sf"/>
</dbReference>
<dbReference type="Pfam" id="PF05043">
    <property type="entry name" value="Mga"/>
    <property type="match status" value="1"/>
</dbReference>
<dbReference type="RefSeq" id="WP_248734378.1">
    <property type="nucleotide sequence ID" value="NZ_CALBWS010000005.1"/>
</dbReference>
<dbReference type="InterPro" id="IPR036634">
    <property type="entry name" value="PRD_sf"/>
</dbReference>
<evidence type="ECO:0000256" key="3">
    <source>
        <dbReference type="ARBA" id="ARBA00023015"/>
    </source>
</evidence>
<dbReference type="Pfam" id="PF00874">
    <property type="entry name" value="PRD"/>
    <property type="match status" value="2"/>
</dbReference>
<dbReference type="InterPro" id="IPR036095">
    <property type="entry name" value="PTS_EIIB-like_sf"/>
</dbReference>